<reference evidence="2 3" key="1">
    <citation type="submission" date="2019-11" db="EMBL/GenBank/DDBJ databases">
        <title>Comparative genomics of hydrocarbon-degrading Desulfosarcina strains.</title>
        <authorList>
            <person name="Watanabe M."/>
            <person name="Kojima H."/>
            <person name="Fukui M."/>
        </authorList>
    </citation>
    <scope>NUCLEOTIDE SEQUENCE [LARGE SCALE GENOMIC DNA]</scope>
    <source>
        <strain evidence="2 3">PP31</strain>
    </source>
</reference>
<dbReference type="GO" id="GO:0008703">
    <property type="term" value="F:5-amino-6-(5-phosphoribosylamino)uracil reductase activity"/>
    <property type="evidence" value="ECO:0007669"/>
    <property type="project" value="InterPro"/>
</dbReference>
<dbReference type="AlphaFoldDB" id="A0A5K7ZAC7"/>
<dbReference type="Gene3D" id="3.40.430.10">
    <property type="entry name" value="Dihydrofolate Reductase, subunit A"/>
    <property type="match status" value="1"/>
</dbReference>
<evidence type="ECO:0000313" key="2">
    <source>
        <dbReference type="EMBL" id="BBO73417.1"/>
    </source>
</evidence>
<gene>
    <name evidence="2" type="ORF">DSCW_08340</name>
</gene>
<name>A0A5K7ZAC7_9BACT</name>
<accession>A0A5K7ZAC7</accession>
<organism evidence="2 3">
    <name type="scientific">Desulfosarcina widdelii</name>
    <dbReference type="NCBI Taxonomy" id="947919"/>
    <lineage>
        <taxon>Bacteria</taxon>
        <taxon>Pseudomonadati</taxon>
        <taxon>Thermodesulfobacteriota</taxon>
        <taxon>Desulfobacteria</taxon>
        <taxon>Desulfobacterales</taxon>
        <taxon>Desulfosarcinaceae</taxon>
        <taxon>Desulfosarcina</taxon>
    </lineage>
</organism>
<dbReference type="PANTHER" id="PTHR38011:SF11">
    <property type="entry name" value="2,5-DIAMINO-6-RIBOSYLAMINO-4(3H)-PYRIMIDINONE 5'-PHOSPHATE REDUCTASE"/>
    <property type="match status" value="1"/>
</dbReference>
<dbReference type="InterPro" id="IPR002734">
    <property type="entry name" value="RibDG_C"/>
</dbReference>
<dbReference type="InterPro" id="IPR024072">
    <property type="entry name" value="DHFR-like_dom_sf"/>
</dbReference>
<dbReference type="SUPFAM" id="SSF53597">
    <property type="entry name" value="Dihydrofolate reductase-like"/>
    <property type="match status" value="1"/>
</dbReference>
<protein>
    <recommendedName>
        <fullName evidence="1">Bacterial bifunctional deaminase-reductase C-terminal domain-containing protein</fullName>
    </recommendedName>
</protein>
<evidence type="ECO:0000259" key="1">
    <source>
        <dbReference type="Pfam" id="PF01872"/>
    </source>
</evidence>
<dbReference type="RefSeq" id="WP_231715666.1">
    <property type="nucleotide sequence ID" value="NZ_AP021875.1"/>
</dbReference>
<feature type="domain" description="Bacterial bifunctional deaminase-reductase C-terminal" evidence="1">
    <location>
        <begin position="32"/>
        <end position="188"/>
    </location>
</feature>
<sequence length="205" mass="22989">MWYEAFWYSKRVAPQNRAADKPIFIGKDIAMHVCLMVAITADGKIARNSDHFPDWTGKADKKLYVEITKKAGVMIMGSKTFDIIGRVLPGRKTVVMTRNPERRSDRDDLVFTRDPADKILADLADQGYTEAVVVGGAMINQLFAANGLINELILTISPYAFGTGISVFADTVDLKLSLKKFWQLDDNTLCVRYAVLRDQEVPIQK</sequence>
<dbReference type="Pfam" id="PF01872">
    <property type="entry name" value="RibD_C"/>
    <property type="match status" value="1"/>
</dbReference>
<keyword evidence="3" id="KW-1185">Reference proteome</keyword>
<dbReference type="GO" id="GO:0009231">
    <property type="term" value="P:riboflavin biosynthetic process"/>
    <property type="evidence" value="ECO:0007669"/>
    <property type="project" value="InterPro"/>
</dbReference>
<dbReference type="InterPro" id="IPR050765">
    <property type="entry name" value="Riboflavin_Biosynth_HTPR"/>
</dbReference>
<proteinExistence type="predicted"/>
<dbReference type="Proteomes" id="UP000427769">
    <property type="component" value="Chromosome"/>
</dbReference>
<dbReference type="KEGG" id="dwd:DSCW_08340"/>
<dbReference type="PANTHER" id="PTHR38011">
    <property type="entry name" value="DIHYDROFOLATE REDUCTASE FAMILY PROTEIN (AFU_ORTHOLOGUE AFUA_8G06820)"/>
    <property type="match status" value="1"/>
</dbReference>
<dbReference type="EMBL" id="AP021875">
    <property type="protein sequence ID" value="BBO73417.1"/>
    <property type="molecule type" value="Genomic_DNA"/>
</dbReference>
<evidence type="ECO:0000313" key="3">
    <source>
        <dbReference type="Proteomes" id="UP000427769"/>
    </source>
</evidence>